<dbReference type="EMBL" id="LAZR01006872">
    <property type="protein sequence ID" value="KKM89081.1"/>
    <property type="molecule type" value="Genomic_DNA"/>
</dbReference>
<dbReference type="InterPro" id="IPR011017">
    <property type="entry name" value="TRASH_dom"/>
</dbReference>
<dbReference type="GO" id="GO:0003677">
    <property type="term" value="F:DNA binding"/>
    <property type="evidence" value="ECO:0007669"/>
    <property type="project" value="InterPro"/>
</dbReference>
<dbReference type="InterPro" id="IPR003611">
    <property type="entry name" value="NUMOD3"/>
</dbReference>
<accession>A0A0F9LPD5</accession>
<comment type="caution">
    <text evidence="2">The sequence shown here is derived from an EMBL/GenBank/DDBJ whole genome shotgun (WGS) entry which is preliminary data.</text>
</comment>
<dbReference type="SMART" id="SM00746">
    <property type="entry name" value="TRASH"/>
    <property type="match status" value="1"/>
</dbReference>
<dbReference type="Pfam" id="PF07460">
    <property type="entry name" value="NUMOD3"/>
    <property type="match status" value="1"/>
</dbReference>
<evidence type="ECO:0000259" key="1">
    <source>
        <dbReference type="SMART" id="SM00746"/>
    </source>
</evidence>
<organism evidence="2">
    <name type="scientific">marine sediment metagenome</name>
    <dbReference type="NCBI Taxonomy" id="412755"/>
    <lineage>
        <taxon>unclassified sequences</taxon>
        <taxon>metagenomes</taxon>
        <taxon>ecological metagenomes</taxon>
    </lineage>
</organism>
<feature type="domain" description="TRASH" evidence="1">
    <location>
        <begin position="30"/>
        <end position="64"/>
    </location>
</feature>
<reference evidence="2" key="1">
    <citation type="journal article" date="2015" name="Nature">
        <title>Complex archaea that bridge the gap between prokaryotes and eukaryotes.</title>
        <authorList>
            <person name="Spang A."/>
            <person name="Saw J.H."/>
            <person name="Jorgensen S.L."/>
            <person name="Zaremba-Niedzwiedzka K."/>
            <person name="Martijn J."/>
            <person name="Lind A.E."/>
            <person name="van Eijk R."/>
            <person name="Schleper C."/>
            <person name="Guy L."/>
            <person name="Ettema T.J."/>
        </authorList>
    </citation>
    <scope>NUCLEOTIDE SEQUENCE</scope>
</reference>
<protein>
    <recommendedName>
        <fullName evidence="1">TRASH domain-containing protein</fullName>
    </recommendedName>
</protein>
<evidence type="ECO:0000313" key="2">
    <source>
        <dbReference type="EMBL" id="KKM89081.1"/>
    </source>
</evidence>
<sequence length="152" mass="17917">MKGFQPGHRHSEETKCKIGRANSRPCPFLCDYCGQEALTTPAVYAKKRRHFCSTKCYAAYRHEKMPKEEQNAFGKGHSEKERRLRAWCRSTTNHAVRDGIIYRMPCLVCEGTPTEAHHVDYERPLKVRWLCFRHHRQEHHENPELLEEAQVK</sequence>
<dbReference type="AlphaFoldDB" id="A0A0F9LPD5"/>
<gene>
    <name evidence="2" type="ORF">LCGC14_1252190</name>
</gene>
<proteinExistence type="predicted"/>
<name>A0A0F9LPD5_9ZZZZ</name>